<organism evidence="2 3">
    <name type="scientific">Durusdinium trenchii</name>
    <dbReference type="NCBI Taxonomy" id="1381693"/>
    <lineage>
        <taxon>Eukaryota</taxon>
        <taxon>Sar</taxon>
        <taxon>Alveolata</taxon>
        <taxon>Dinophyceae</taxon>
        <taxon>Suessiales</taxon>
        <taxon>Symbiodiniaceae</taxon>
        <taxon>Durusdinium</taxon>
    </lineage>
</organism>
<accession>A0ABP0PBR1</accession>
<gene>
    <name evidence="1" type="ORF">CCMP2556_LOCUS36190</name>
    <name evidence="2" type="ORF">CCMP2556_LOCUS36192</name>
</gene>
<protein>
    <submittedName>
        <fullName evidence="2">Uncharacterized protein</fullName>
    </submittedName>
</protein>
<keyword evidence="3" id="KW-1185">Reference proteome</keyword>
<proteinExistence type="predicted"/>
<evidence type="ECO:0000313" key="2">
    <source>
        <dbReference type="EMBL" id="CAK9073485.1"/>
    </source>
</evidence>
<dbReference type="Proteomes" id="UP001642484">
    <property type="component" value="Unassembled WGS sequence"/>
</dbReference>
<evidence type="ECO:0000313" key="1">
    <source>
        <dbReference type="EMBL" id="CAK9073481.1"/>
    </source>
</evidence>
<name>A0ABP0PBR1_9DINO</name>
<sequence>WGSSLLSAAGGDYRICWCAGHELDGTPRACEVASDFVVDVGTLSINGPMGGQRHDRFLVKVGDCFGGATLRGLHWASDLTLVDSNGTTANVSWGNES</sequence>
<dbReference type="EMBL" id="CAXAMN010022889">
    <property type="protein sequence ID" value="CAK9073481.1"/>
    <property type="molecule type" value="Genomic_DNA"/>
</dbReference>
<feature type="non-terminal residue" evidence="2">
    <location>
        <position position="1"/>
    </location>
</feature>
<evidence type="ECO:0000313" key="3">
    <source>
        <dbReference type="Proteomes" id="UP001642484"/>
    </source>
</evidence>
<comment type="caution">
    <text evidence="2">The sequence shown here is derived from an EMBL/GenBank/DDBJ whole genome shotgun (WGS) entry which is preliminary data.</text>
</comment>
<feature type="non-terminal residue" evidence="2">
    <location>
        <position position="97"/>
    </location>
</feature>
<reference evidence="2 3" key="1">
    <citation type="submission" date="2024-02" db="EMBL/GenBank/DDBJ databases">
        <authorList>
            <person name="Chen Y."/>
            <person name="Shah S."/>
            <person name="Dougan E. K."/>
            <person name="Thang M."/>
            <person name="Chan C."/>
        </authorList>
    </citation>
    <scope>NUCLEOTIDE SEQUENCE [LARGE SCALE GENOMIC DNA]</scope>
</reference>
<dbReference type="EMBL" id="CAXAMN010022891">
    <property type="protein sequence ID" value="CAK9073485.1"/>
    <property type="molecule type" value="Genomic_DNA"/>
</dbReference>